<dbReference type="PROSITE" id="PS50994">
    <property type="entry name" value="INTEGRASE"/>
    <property type="match status" value="1"/>
</dbReference>
<dbReference type="OrthoDB" id="3344688at2759"/>
<keyword evidence="4" id="KW-1185">Reference proteome</keyword>
<evidence type="ECO:0000259" key="2">
    <source>
        <dbReference type="PROSITE" id="PS50994"/>
    </source>
</evidence>
<comment type="caution">
    <text evidence="3">The sequence shown here is derived from an EMBL/GenBank/DDBJ whole genome shotgun (WGS) entry which is preliminary data.</text>
</comment>
<proteinExistence type="predicted"/>
<dbReference type="SUPFAM" id="SSF53474">
    <property type="entry name" value="alpha/beta-Hydrolases"/>
    <property type="match status" value="1"/>
</dbReference>
<dbReference type="InterPro" id="IPR013103">
    <property type="entry name" value="RVT_2"/>
</dbReference>
<evidence type="ECO:0000313" key="3">
    <source>
        <dbReference type="EMBL" id="OLP82507.1"/>
    </source>
</evidence>
<dbReference type="GO" id="GO:0015074">
    <property type="term" value="P:DNA integration"/>
    <property type="evidence" value="ECO:0007669"/>
    <property type="project" value="InterPro"/>
</dbReference>
<accession>A0A1Q9CI28</accession>
<evidence type="ECO:0000313" key="4">
    <source>
        <dbReference type="Proteomes" id="UP000186817"/>
    </source>
</evidence>
<dbReference type="CDD" id="cd09272">
    <property type="entry name" value="RNase_HI_RT_Ty1"/>
    <property type="match status" value="1"/>
</dbReference>
<gene>
    <name evidence="3" type="ORF">AK812_SmicGene36835</name>
</gene>
<reference evidence="3 4" key="1">
    <citation type="submission" date="2016-02" db="EMBL/GenBank/DDBJ databases">
        <title>Genome analysis of coral dinoflagellate symbionts highlights evolutionary adaptations to a symbiotic lifestyle.</title>
        <authorList>
            <person name="Aranda M."/>
            <person name="Li Y."/>
            <person name="Liew Y.J."/>
            <person name="Baumgarten S."/>
            <person name="Simakov O."/>
            <person name="Wilson M."/>
            <person name="Piel J."/>
            <person name="Ashoor H."/>
            <person name="Bougouffa S."/>
            <person name="Bajic V.B."/>
            <person name="Ryu T."/>
            <person name="Ravasi T."/>
            <person name="Bayer T."/>
            <person name="Micklem G."/>
            <person name="Kim H."/>
            <person name="Bhak J."/>
            <person name="Lajeunesse T.C."/>
            <person name="Voolstra C.R."/>
        </authorList>
    </citation>
    <scope>NUCLEOTIDE SEQUENCE [LARGE SCALE GENOMIC DNA]</scope>
    <source>
        <strain evidence="3 4">CCMP2467</strain>
    </source>
</reference>
<evidence type="ECO:0000256" key="1">
    <source>
        <dbReference type="SAM" id="MobiDB-lite"/>
    </source>
</evidence>
<organism evidence="3 4">
    <name type="scientific">Symbiodinium microadriaticum</name>
    <name type="common">Dinoflagellate</name>
    <name type="synonym">Zooxanthella microadriatica</name>
    <dbReference type="NCBI Taxonomy" id="2951"/>
    <lineage>
        <taxon>Eukaryota</taxon>
        <taxon>Sar</taxon>
        <taxon>Alveolata</taxon>
        <taxon>Dinophyceae</taxon>
        <taxon>Suessiales</taxon>
        <taxon>Symbiodiniaceae</taxon>
        <taxon>Symbiodinium</taxon>
    </lineage>
</organism>
<feature type="compositionally biased region" description="Acidic residues" evidence="1">
    <location>
        <begin position="772"/>
        <end position="782"/>
    </location>
</feature>
<dbReference type="SUPFAM" id="SSF53098">
    <property type="entry name" value="Ribonuclease H-like"/>
    <property type="match status" value="1"/>
</dbReference>
<dbReference type="Pfam" id="PF07727">
    <property type="entry name" value="RVT_2"/>
    <property type="match status" value="1"/>
</dbReference>
<dbReference type="InterPro" id="IPR001584">
    <property type="entry name" value="Integrase_cat-core"/>
</dbReference>
<feature type="region of interest" description="Disordered" evidence="1">
    <location>
        <begin position="763"/>
        <end position="799"/>
    </location>
</feature>
<dbReference type="Proteomes" id="UP000186817">
    <property type="component" value="Unassembled WGS sequence"/>
</dbReference>
<dbReference type="InterPro" id="IPR036397">
    <property type="entry name" value="RNaseH_sf"/>
</dbReference>
<dbReference type="SUPFAM" id="SSF56672">
    <property type="entry name" value="DNA/RNA polymerases"/>
    <property type="match status" value="1"/>
</dbReference>
<dbReference type="GO" id="GO:0003676">
    <property type="term" value="F:nucleic acid binding"/>
    <property type="evidence" value="ECO:0007669"/>
    <property type="project" value="InterPro"/>
</dbReference>
<feature type="domain" description="Integrase catalytic" evidence="2">
    <location>
        <begin position="862"/>
        <end position="969"/>
    </location>
</feature>
<sequence>MMAMHFVIGEVVLHLGQQAAFPLDCASKSGLSLTLGEAPSAGDSCDPPTLQRFACPQGALAAWTSALKSARALEPEAMPIDDFSDYEDAAAEPSRAGQRRPESNSSGSLGVSPEVLQAEVSKRSDEAALEIQRLRAQLENYEAMELPLEFPQIILYLVPGAQDDHLLTTLVKGIEALLRQQQTARNDRPETVKPGITELPHLPEYQPSTGSIDLLHWLTHISPIMEDLSDTSLAWWQETMKEAMAWYSEYESASPLARLQLQPRPSVELRPEWARVERRATAMMLTAIPKPIREEIIAHGQEKTLVLRMLELKEYVAGGCESLFGYGDDVLAVNFEGVADAQMKVLKVLQDVCNLEGLKRDDLAQVIVPLGKVISTLGYRLHWTQDVCELLSDESEVLPLNVVKGCPELPESTATTLINQLEAKQLPELRQSTTTTVKAVYEVKQSWWSHLVDYVRTGSTESGRRAVDKAEFFDYKQVVKDKLVIRQPRPGVWELMKALTLNRRARKRLLRASSWLVRWDPPSVDRRRDEFRHLSYVGDSVYVDVNNMLVDNEFDDIWKIVWWAAVQGRISTVVARDAAPKPLDQLAAAPHRSRLHWLHALASAGRTVRGGDSVRLYVEGYSSPLASRSPTSSTTTTPWSANQDSIGYMREMGLMDVMIDGFFRERVARLAKMDTDTEWKLHVMRNHTPFRRDCSVCVRNAATGRQHRSTSHPAAYVLSMDIAGPIKGRGLSPDGKYFRFFLVGAFRIPVIEGGVGRDEELRGYPLPNGVEPFEEEEDELSEDERAGDEAQFEEEISDFSGDELRKEREQWEKLKASFKQPLKTETIYFCVPVNGKKAIYTLPALQQMITEIRALGYPVVRVHSDRGGEFRGNLVKRWLAGQGIMRTTSTGSEPAENGVAEAGVRYLKRRARTLLDAGKLSRVHWPTAIQTAAVQQRCWKLGIPDPTPVYQETMSTATSDPELRGLRADVTYELELMAVKFLEDGEPTLQGCAALLEKIGLDCGNLKVPRAKDGCGLLLGAYVHGGTFGVTSLGKELKWTTYYLNKFLARRLRETMANSDNEANFTWTTIALQHASEVPLHRDVHNQRDSRNFVMEIKCDDHAGLWVQDDQDECGVQGGVQAVDHQWQAEDGTVYEGCLVNIKNNPAAFNPRLRHGYLRDSGARWFLSAYTPHGVHRLSEADKMYLESCGFPFPPPREAACSTVLETRPMLKATFFPQSINELDGVHSLHYDVEDDVAACEDDDETCGDWGIYVEEGPREECDLLWRTSQTIMVSTTDATYQEDIAECAEEWVGDQGCLSPRMAKLEPEYTPNIEGVIKELVSQDTPLRHTHNVNPQEVRHGLEKWKPAILKELGVIEKGFRRSNVTEVQNLKATHKELPAKLVYTLKPPSSDSMNEGEAKYCKRKARIVCCGNYASEDQADIFASGAAAESLRSCLTFSAWRRWVTALLDIAGAFMLTPLPTGPNEVVYAVHPPSVLVKLGLASEEERWILTHGMYGLRQSPRLWSEFRDKTITDMRFYVEDEEWQLKQGDAEPNLWLLVKTKEPGAEPGALVLIYVDDILLYGRMPLLRSVADKLSSTWKTTELEVLSATHGIRFLGCEILTTEAKDCYYLHQQPYIKEILKAHDVPETARSPIQAPKHLVTFEAEESEPKGDVSEIKLAQRLCGELLWLAQRTRPDISFTVNAMGALISRAAPRCIMLGTKLLSYLQHTQDYILTIAPRNDALLTYTDSSYAPEGKRCHSGILVTWMGAPISWRATRTPYVCLSTAESELTAAIEGLKMTMSLGAVLEELEGKELPIQLAIDNQSTIAIAKPTGSTSWRTRHLRVRSAFIREQIQNEKVTVKYVKGQQQLADLLTKAFPRQRLEVDATTQTTLTEDYVPIVEYLDREVPVPVPDALPQMLVKRILQFVAVFAMDPSVNQSSLAERFAADWTTAAAQAGEGGTAAALQKDEEPKAEAYIALPDTPVPSSPKAVVILVHGGQGLRTAGYAAVAYDQVGYGYSEAGLR</sequence>
<dbReference type="PANTHER" id="PTHR11439">
    <property type="entry name" value="GAG-POL-RELATED RETROTRANSPOSON"/>
    <property type="match status" value="1"/>
</dbReference>
<protein>
    <submittedName>
        <fullName evidence="3">Retrovirus-related Pol polyprotein from transposon TNT 1-94</fullName>
    </submittedName>
</protein>
<dbReference type="PANTHER" id="PTHR11439:SF491">
    <property type="entry name" value="INTEGRASE CATALYTIC DOMAIN-CONTAINING PROTEIN"/>
    <property type="match status" value="1"/>
</dbReference>
<dbReference type="Gene3D" id="3.30.420.10">
    <property type="entry name" value="Ribonuclease H-like superfamily/Ribonuclease H"/>
    <property type="match status" value="1"/>
</dbReference>
<dbReference type="EMBL" id="LSRX01001186">
    <property type="protein sequence ID" value="OLP82507.1"/>
    <property type="molecule type" value="Genomic_DNA"/>
</dbReference>
<dbReference type="InterPro" id="IPR029058">
    <property type="entry name" value="AB_hydrolase_fold"/>
</dbReference>
<feature type="compositionally biased region" description="Acidic residues" evidence="1">
    <location>
        <begin position="789"/>
        <end position="799"/>
    </location>
</feature>
<dbReference type="InterPro" id="IPR043502">
    <property type="entry name" value="DNA/RNA_pol_sf"/>
</dbReference>
<name>A0A1Q9CI28_SYMMI</name>
<feature type="region of interest" description="Disordered" evidence="1">
    <location>
        <begin position="88"/>
        <end position="113"/>
    </location>
</feature>
<dbReference type="InterPro" id="IPR012337">
    <property type="entry name" value="RNaseH-like_sf"/>
</dbReference>